<dbReference type="GO" id="GO:0048511">
    <property type="term" value="P:rhythmic process"/>
    <property type="evidence" value="ECO:0007669"/>
    <property type="project" value="InterPro"/>
</dbReference>
<reference evidence="4 5" key="1">
    <citation type="submission" date="2018-02" db="EMBL/GenBank/DDBJ databases">
        <title>Subsurface microbial communities from deep shales in Ohio and West Virginia, USA.</title>
        <authorList>
            <person name="Wrighton K."/>
        </authorList>
    </citation>
    <scope>NUCLEOTIDE SEQUENCE [LARGE SCALE GENOMIC DNA]</scope>
    <source>
        <strain evidence="4 5">OWC-G53F</strain>
    </source>
</reference>
<dbReference type="PANTHER" id="PTHR44591">
    <property type="entry name" value="STRESS RESPONSE REGULATOR PROTEIN 1"/>
    <property type="match status" value="1"/>
</dbReference>
<dbReference type="SMART" id="SM01248">
    <property type="entry name" value="KaiB"/>
    <property type="match status" value="1"/>
</dbReference>
<dbReference type="RefSeq" id="WP_104423740.1">
    <property type="nucleotide sequence ID" value="NZ_PTIY01000006.1"/>
</dbReference>
<feature type="domain" description="Response regulatory" evidence="3">
    <location>
        <begin position="4"/>
        <end position="121"/>
    </location>
</feature>
<dbReference type="EMBL" id="PTIY01000006">
    <property type="protein sequence ID" value="PPK71688.1"/>
    <property type="molecule type" value="Genomic_DNA"/>
</dbReference>
<keyword evidence="1 2" id="KW-0597">Phosphoprotein</keyword>
<dbReference type="Pfam" id="PF07689">
    <property type="entry name" value="KaiB"/>
    <property type="match status" value="1"/>
</dbReference>
<dbReference type="InterPro" id="IPR011649">
    <property type="entry name" value="KaiB_domain"/>
</dbReference>
<organism evidence="4 5">
    <name type="scientific">Methylobacter tundripaludum</name>
    <dbReference type="NCBI Taxonomy" id="173365"/>
    <lineage>
        <taxon>Bacteria</taxon>
        <taxon>Pseudomonadati</taxon>
        <taxon>Pseudomonadota</taxon>
        <taxon>Gammaproteobacteria</taxon>
        <taxon>Methylococcales</taxon>
        <taxon>Methylococcaceae</taxon>
        <taxon>Methylobacter</taxon>
    </lineage>
</organism>
<evidence type="ECO:0000259" key="3">
    <source>
        <dbReference type="PROSITE" id="PS50110"/>
    </source>
</evidence>
<dbReference type="SUPFAM" id="SSF52833">
    <property type="entry name" value="Thioredoxin-like"/>
    <property type="match status" value="1"/>
</dbReference>
<dbReference type="AlphaFoldDB" id="A0A2S6H2H5"/>
<name>A0A2S6H2H5_9GAMM</name>
<keyword evidence="5" id="KW-1185">Reference proteome</keyword>
<dbReference type="Pfam" id="PF00072">
    <property type="entry name" value="Response_reg"/>
    <property type="match status" value="1"/>
</dbReference>
<gene>
    <name evidence="4" type="ORF">B0F88_10637</name>
</gene>
<evidence type="ECO:0000313" key="4">
    <source>
        <dbReference type="EMBL" id="PPK71688.1"/>
    </source>
</evidence>
<feature type="modified residue" description="4-aspartylphosphate" evidence="2">
    <location>
        <position position="53"/>
    </location>
</feature>
<dbReference type="InterPro" id="IPR036249">
    <property type="entry name" value="Thioredoxin-like_sf"/>
</dbReference>
<dbReference type="SMART" id="SM00448">
    <property type="entry name" value="REC"/>
    <property type="match status" value="1"/>
</dbReference>
<dbReference type="PANTHER" id="PTHR44591:SF3">
    <property type="entry name" value="RESPONSE REGULATORY DOMAIN-CONTAINING PROTEIN"/>
    <property type="match status" value="1"/>
</dbReference>
<evidence type="ECO:0000256" key="1">
    <source>
        <dbReference type="ARBA" id="ARBA00022553"/>
    </source>
</evidence>
<dbReference type="OrthoDB" id="9800897at2"/>
<dbReference type="Gene3D" id="3.40.30.10">
    <property type="entry name" value="Glutaredoxin"/>
    <property type="match status" value="1"/>
</dbReference>
<dbReference type="InterPro" id="IPR050595">
    <property type="entry name" value="Bact_response_regulator"/>
</dbReference>
<dbReference type="Gene3D" id="3.40.50.2300">
    <property type="match status" value="1"/>
</dbReference>
<evidence type="ECO:0000313" key="5">
    <source>
        <dbReference type="Proteomes" id="UP000238071"/>
    </source>
</evidence>
<dbReference type="GO" id="GO:0000160">
    <property type="term" value="P:phosphorelay signal transduction system"/>
    <property type="evidence" value="ECO:0007669"/>
    <property type="project" value="InterPro"/>
</dbReference>
<accession>A0A2S6H2H5</accession>
<dbReference type="Proteomes" id="UP000238071">
    <property type="component" value="Unassembled WGS sequence"/>
</dbReference>
<evidence type="ECO:0000256" key="2">
    <source>
        <dbReference type="PROSITE-ProRule" id="PRU00169"/>
    </source>
</evidence>
<proteinExistence type="predicted"/>
<dbReference type="InterPro" id="IPR011006">
    <property type="entry name" value="CheY-like_superfamily"/>
</dbReference>
<sequence>MPNKILVIDDDPAVRGAFSLVLGEAGYDLREAENGLQGVEMAKADRPDLIFLDLRMPGMDGVETLRRLKAIDGTMNVYIVTAFAHEYMEQLKVALDEGLSFQLASKPLSSKQIKHVANSINRPMEVNKEGDKLLLTLYIVSLNAEFRMLVEQLSTVLAATYKPGYWRLDVVEVLEMPEKALSQNIFATPMLVRDLPTPVLKLLGNLTKMPEVIASITSHHSNGSDTVIM</sequence>
<protein>
    <submittedName>
        <fullName evidence="4">KaiB-like protein</fullName>
    </submittedName>
</protein>
<dbReference type="InterPro" id="IPR001789">
    <property type="entry name" value="Sig_transdc_resp-reg_receiver"/>
</dbReference>
<comment type="caution">
    <text evidence="4">The sequence shown here is derived from an EMBL/GenBank/DDBJ whole genome shotgun (WGS) entry which is preliminary data.</text>
</comment>
<dbReference type="PROSITE" id="PS50110">
    <property type="entry name" value="RESPONSE_REGULATORY"/>
    <property type="match status" value="1"/>
</dbReference>
<dbReference type="SUPFAM" id="SSF52172">
    <property type="entry name" value="CheY-like"/>
    <property type="match status" value="1"/>
</dbReference>